<feature type="domain" description="G-protein coupled receptors family 2 profile 1" evidence="2">
    <location>
        <begin position="55"/>
        <end position="143"/>
    </location>
</feature>
<dbReference type="PANTHER" id="PTHR45620">
    <property type="entry name" value="PDF RECEPTOR-LIKE PROTEIN-RELATED"/>
    <property type="match status" value="1"/>
</dbReference>
<proteinExistence type="predicted"/>
<organism evidence="3 4">
    <name type="scientific">Trichonephila inaurata madagascariensis</name>
    <dbReference type="NCBI Taxonomy" id="2747483"/>
    <lineage>
        <taxon>Eukaryota</taxon>
        <taxon>Metazoa</taxon>
        <taxon>Ecdysozoa</taxon>
        <taxon>Arthropoda</taxon>
        <taxon>Chelicerata</taxon>
        <taxon>Arachnida</taxon>
        <taxon>Araneae</taxon>
        <taxon>Araneomorphae</taxon>
        <taxon>Entelegynae</taxon>
        <taxon>Araneoidea</taxon>
        <taxon>Nephilidae</taxon>
        <taxon>Trichonephila</taxon>
        <taxon>Trichonephila inaurata</taxon>
    </lineage>
</organism>
<protein>
    <submittedName>
        <fullName evidence="3">Calcitonin receptor</fullName>
    </submittedName>
</protein>
<dbReference type="InterPro" id="IPR036445">
    <property type="entry name" value="GPCR_2_extracell_dom_sf"/>
</dbReference>
<keyword evidence="3" id="KW-0675">Receptor</keyword>
<dbReference type="InterPro" id="IPR001879">
    <property type="entry name" value="GPCR_2_extracellular_dom"/>
</dbReference>
<sequence>MTCRWLCQIVILLLCCSIFVQAKLHIGIPEGTTTNDNSERDNSKILTQQIRAYWKCYETVRTRPPSDAGGDKSNGIDVFCPATFDGWGCWDATAAGEVVEIPCPSDGNASRKVRKRCSENGYWEINLDTKEEKVDYRECNINVSTGDADLLFQVIEELVNLERSPYTDPQTAEAFENCLDTVLSAPKFSSDTELYCPRTFDGWGCWNDTLAGKTAYIPCPQFITGFLPERSAHKECNPDGSWYRHPDTNRTWSNYTTCVDKEDLTPLTFDASREMSTDLKYTTSSSQFSIHGHRRVVCFAEPAFVDGGITFSAIKIVL</sequence>
<reference evidence="3" key="1">
    <citation type="submission" date="2020-08" db="EMBL/GenBank/DDBJ databases">
        <title>Multicomponent nature underlies the extraordinary mechanical properties of spider dragline silk.</title>
        <authorList>
            <person name="Kono N."/>
            <person name="Nakamura H."/>
            <person name="Mori M."/>
            <person name="Yoshida Y."/>
            <person name="Ohtoshi R."/>
            <person name="Malay A.D."/>
            <person name="Moran D.A.P."/>
            <person name="Tomita M."/>
            <person name="Numata K."/>
            <person name="Arakawa K."/>
        </authorList>
    </citation>
    <scope>NUCLEOTIDE SEQUENCE</scope>
</reference>
<name>A0A8X6WXD8_9ARAC</name>
<keyword evidence="1" id="KW-0732">Signal</keyword>
<dbReference type="OrthoDB" id="6430270at2759"/>
<gene>
    <name evidence="3" type="primary">Calcr</name>
    <name evidence="3" type="ORF">TNIN_266531</name>
</gene>
<feature type="signal peptide" evidence="1">
    <location>
        <begin position="1"/>
        <end position="22"/>
    </location>
</feature>
<evidence type="ECO:0000259" key="2">
    <source>
        <dbReference type="PROSITE" id="PS50227"/>
    </source>
</evidence>
<evidence type="ECO:0000256" key="1">
    <source>
        <dbReference type="SAM" id="SignalP"/>
    </source>
</evidence>
<dbReference type="InterPro" id="IPR050332">
    <property type="entry name" value="GPCR_2"/>
</dbReference>
<dbReference type="SMART" id="SM00008">
    <property type="entry name" value="HormR"/>
    <property type="match status" value="2"/>
</dbReference>
<evidence type="ECO:0000313" key="4">
    <source>
        <dbReference type="Proteomes" id="UP000886998"/>
    </source>
</evidence>
<feature type="chain" id="PRO_5036498513" evidence="1">
    <location>
        <begin position="23"/>
        <end position="318"/>
    </location>
</feature>
<dbReference type="SUPFAM" id="SSF111418">
    <property type="entry name" value="Hormone receptor domain"/>
    <property type="match status" value="2"/>
</dbReference>
<dbReference type="GO" id="GO:0007188">
    <property type="term" value="P:adenylate cyclase-modulating G protein-coupled receptor signaling pathway"/>
    <property type="evidence" value="ECO:0007669"/>
    <property type="project" value="TreeGrafter"/>
</dbReference>
<dbReference type="EMBL" id="BMAV01002586">
    <property type="protein sequence ID" value="GFY41591.1"/>
    <property type="molecule type" value="Genomic_DNA"/>
</dbReference>
<evidence type="ECO:0000313" key="3">
    <source>
        <dbReference type="EMBL" id="GFY41591.1"/>
    </source>
</evidence>
<dbReference type="PANTHER" id="PTHR45620:SF32">
    <property type="entry name" value="DIURETIC HORMONE 31 RECEPTOR, ISOFORM C"/>
    <property type="match status" value="1"/>
</dbReference>
<dbReference type="PROSITE" id="PS00649">
    <property type="entry name" value="G_PROTEIN_RECEP_F2_1"/>
    <property type="match status" value="2"/>
</dbReference>
<comment type="caution">
    <text evidence="3">The sequence shown here is derived from an EMBL/GenBank/DDBJ whole genome shotgun (WGS) entry which is preliminary data.</text>
</comment>
<dbReference type="PROSITE" id="PS50227">
    <property type="entry name" value="G_PROTEIN_RECEP_F2_3"/>
    <property type="match status" value="2"/>
</dbReference>
<feature type="domain" description="G-protein coupled receptors family 2 profile 1" evidence="2">
    <location>
        <begin position="177"/>
        <end position="262"/>
    </location>
</feature>
<dbReference type="Pfam" id="PF02793">
    <property type="entry name" value="HRM"/>
    <property type="match status" value="2"/>
</dbReference>
<dbReference type="GO" id="GO:0005886">
    <property type="term" value="C:plasma membrane"/>
    <property type="evidence" value="ECO:0007669"/>
    <property type="project" value="TreeGrafter"/>
</dbReference>
<dbReference type="Proteomes" id="UP000886998">
    <property type="component" value="Unassembled WGS sequence"/>
</dbReference>
<dbReference type="GO" id="GO:0008528">
    <property type="term" value="F:G protein-coupled peptide receptor activity"/>
    <property type="evidence" value="ECO:0007669"/>
    <property type="project" value="TreeGrafter"/>
</dbReference>
<dbReference type="AlphaFoldDB" id="A0A8X6WXD8"/>
<dbReference type="Gene3D" id="4.10.1240.10">
    <property type="entry name" value="GPCR, family 2, extracellular hormone receptor domain"/>
    <property type="match status" value="2"/>
</dbReference>
<accession>A0A8X6WXD8</accession>
<dbReference type="InterPro" id="IPR017983">
    <property type="entry name" value="GPCR_2_secretin-like_CS"/>
</dbReference>
<keyword evidence="4" id="KW-1185">Reference proteome</keyword>